<dbReference type="EMBL" id="AYZM01000132">
    <property type="protein sequence ID" value="KRN20334.1"/>
    <property type="molecule type" value="Genomic_DNA"/>
</dbReference>
<proteinExistence type="predicted"/>
<protein>
    <recommendedName>
        <fullName evidence="1">N-acetyltransferase domain-containing protein</fullName>
    </recommendedName>
</protein>
<organism evidence="2 3">
    <name type="scientific">Secundilactobacillus similis DSM 23365 = JCM 2765</name>
    <dbReference type="NCBI Taxonomy" id="1423804"/>
    <lineage>
        <taxon>Bacteria</taxon>
        <taxon>Bacillati</taxon>
        <taxon>Bacillota</taxon>
        <taxon>Bacilli</taxon>
        <taxon>Lactobacillales</taxon>
        <taxon>Lactobacillaceae</taxon>
        <taxon>Secundilactobacillus</taxon>
    </lineage>
</organism>
<dbReference type="AlphaFoldDB" id="A0A0R2EVQ8"/>
<sequence length="166" mass="17755">MSEAAVDIRPATVRDAQGLLSLLATLQTESTTFEVTGPTLAVEQQEQQISQIEQSDGHLIAVAALSGTLIGLVTVMPTADPAVGEIGVAVLKQYWHQGLGTALMLTGLDWSALESRYNVITLTVQERNQHAVALYEKLGFQTVQELSVKDPVGETVAALEMQIAVK</sequence>
<dbReference type="InterPro" id="IPR000182">
    <property type="entry name" value="GNAT_dom"/>
</dbReference>
<evidence type="ECO:0000259" key="1">
    <source>
        <dbReference type="PROSITE" id="PS51186"/>
    </source>
</evidence>
<accession>A0A0R2EVQ8</accession>
<dbReference type="Pfam" id="PF00583">
    <property type="entry name" value="Acetyltransf_1"/>
    <property type="match status" value="1"/>
</dbReference>
<name>A0A0R2EVQ8_9LACO</name>
<keyword evidence="3" id="KW-1185">Reference proteome</keyword>
<dbReference type="PANTHER" id="PTHR43415:SF3">
    <property type="entry name" value="GNAT-FAMILY ACETYLTRANSFERASE"/>
    <property type="match status" value="1"/>
</dbReference>
<reference evidence="2 3" key="1">
    <citation type="journal article" date="2015" name="Genome Announc.">
        <title>Expanding the biotechnology potential of lactobacilli through comparative genomics of 213 strains and associated genera.</title>
        <authorList>
            <person name="Sun Z."/>
            <person name="Harris H.M."/>
            <person name="McCann A."/>
            <person name="Guo C."/>
            <person name="Argimon S."/>
            <person name="Zhang W."/>
            <person name="Yang X."/>
            <person name="Jeffery I.B."/>
            <person name="Cooney J.C."/>
            <person name="Kagawa T.F."/>
            <person name="Liu W."/>
            <person name="Song Y."/>
            <person name="Salvetti E."/>
            <person name="Wrobel A."/>
            <person name="Rasinkangas P."/>
            <person name="Parkhill J."/>
            <person name="Rea M.C."/>
            <person name="O'Sullivan O."/>
            <person name="Ritari J."/>
            <person name="Douillard F.P."/>
            <person name="Paul Ross R."/>
            <person name="Yang R."/>
            <person name="Briner A.E."/>
            <person name="Felis G.E."/>
            <person name="de Vos W.M."/>
            <person name="Barrangou R."/>
            <person name="Klaenhammer T.R."/>
            <person name="Caufield P.W."/>
            <person name="Cui Y."/>
            <person name="Zhang H."/>
            <person name="O'Toole P.W."/>
        </authorList>
    </citation>
    <scope>NUCLEOTIDE SEQUENCE [LARGE SCALE GENOMIC DNA]</scope>
    <source>
        <strain evidence="2 3">DSM 23365</strain>
    </source>
</reference>
<dbReference type="InterPro" id="IPR016181">
    <property type="entry name" value="Acyl_CoA_acyltransferase"/>
</dbReference>
<dbReference type="OrthoDB" id="948250at2"/>
<dbReference type="Gene3D" id="3.40.630.30">
    <property type="match status" value="1"/>
</dbReference>
<dbReference type="PROSITE" id="PS51186">
    <property type="entry name" value="GNAT"/>
    <property type="match status" value="1"/>
</dbReference>
<dbReference type="PANTHER" id="PTHR43415">
    <property type="entry name" value="SPERMIDINE N(1)-ACETYLTRANSFERASE"/>
    <property type="match status" value="1"/>
</dbReference>
<dbReference type="Proteomes" id="UP000051442">
    <property type="component" value="Unassembled WGS sequence"/>
</dbReference>
<comment type="caution">
    <text evidence="2">The sequence shown here is derived from an EMBL/GenBank/DDBJ whole genome shotgun (WGS) entry which is preliminary data.</text>
</comment>
<dbReference type="STRING" id="1423804.FD14_GL001492"/>
<dbReference type="RefSeq" id="WP_054737197.1">
    <property type="nucleotide sequence ID" value="NZ_AYZM01000132.1"/>
</dbReference>
<dbReference type="GO" id="GO:0016747">
    <property type="term" value="F:acyltransferase activity, transferring groups other than amino-acyl groups"/>
    <property type="evidence" value="ECO:0007669"/>
    <property type="project" value="InterPro"/>
</dbReference>
<feature type="domain" description="N-acetyltransferase" evidence="1">
    <location>
        <begin position="6"/>
        <end position="166"/>
    </location>
</feature>
<evidence type="ECO:0000313" key="2">
    <source>
        <dbReference type="EMBL" id="KRN20334.1"/>
    </source>
</evidence>
<dbReference type="SUPFAM" id="SSF55729">
    <property type="entry name" value="Acyl-CoA N-acyltransferases (Nat)"/>
    <property type="match status" value="1"/>
</dbReference>
<evidence type="ECO:0000313" key="3">
    <source>
        <dbReference type="Proteomes" id="UP000051442"/>
    </source>
</evidence>
<gene>
    <name evidence="2" type="ORF">FD14_GL001492</name>
</gene>
<dbReference type="PATRIC" id="fig|1423804.4.peg.1617"/>
<dbReference type="CDD" id="cd04301">
    <property type="entry name" value="NAT_SF"/>
    <property type="match status" value="1"/>
</dbReference>